<accession>A0AAV6GKL5</accession>
<reference evidence="1" key="1">
    <citation type="submission" date="2020-10" db="EMBL/GenBank/DDBJ databases">
        <title>Chromosome-scale genome assembly of the Allis shad, Alosa alosa.</title>
        <authorList>
            <person name="Margot Z."/>
            <person name="Christophe K."/>
            <person name="Cabau C."/>
            <person name="Louis A."/>
            <person name="Berthelot C."/>
            <person name="Parey E."/>
            <person name="Roest Crollius H."/>
            <person name="Montfort J."/>
            <person name="Robinson-Rechavi M."/>
            <person name="Bucao C."/>
            <person name="Bouchez O."/>
            <person name="Gislard M."/>
            <person name="Lluch J."/>
            <person name="Milhes M."/>
            <person name="Lampietro C."/>
            <person name="Lopez Roques C."/>
            <person name="Donnadieu C."/>
            <person name="Braasch I."/>
            <person name="Desvignes T."/>
            <person name="Postlethwait J."/>
            <person name="Bobe J."/>
            <person name="Guiguen Y."/>
        </authorList>
    </citation>
    <scope>NUCLEOTIDE SEQUENCE</scope>
    <source>
        <strain evidence="1">M-15738</strain>
        <tissue evidence="1">Blood</tissue>
    </source>
</reference>
<organism evidence="1 2">
    <name type="scientific">Alosa alosa</name>
    <name type="common">allis shad</name>
    <dbReference type="NCBI Taxonomy" id="278164"/>
    <lineage>
        <taxon>Eukaryota</taxon>
        <taxon>Metazoa</taxon>
        <taxon>Chordata</taxon>
        <taxon>Craniata</taxon>
        <taxon>Vertebrata</taxon>
        <taxon>Euteleostomi</taxon>
        <taxon>Actinopterygii</taxon>
        <taxon>Neopterygii</taxon>
        <taxon>Teleostei</taxon>
        <taxon>Clupei</taxon>
        <taxon>Clupeiformes</taxon>
        <taxon>Clupeoidei</taxon>
        <taxon>Clupeidae</taxon>
        <taxon>Alosa</taxon>
    </lineage>
</organism>
<keyword evidence="2" id="KW-1185">Reference proteome</keyword>
<proteinExistence type="predicted"/>
<comment type="caution">
    <text evidence="1">The sequence shown here is derived from an EMBL/GenBank/DDBJ whole genome shotgun (WGS) entry which is preliminary data.</text>
</comment>
<sequence length="125" mass="13547">MHLTLPAHHVRSYKLPQHKAASSLLRGALVRLKLDKLLGHVIVVALREDAQHGQSGLVHADALAQRQPAGHAAPRCHILQLQHGHAHRAVLACKAVVLHAEVQLVAIQARLTAQGATDRRGSMRV</sequence>
<evidence type="ECO:0000313" key="2">
    <source>
        <dbReference type="Proteomes" id="UP000823561"/>
    </source>
</evidence>
<gene>
    <name evidence="1" type="ORF">AALO_G00124180</name>
</gene>
<evidence type="ECO:0000313" key="1">
    <source>
        <dbReference type="EMBL" id="KAG5275753.1"/>
    </source>
</evidence>
<dbReference type="EMBL" id="JADWDJ010000009">
    <property type="protein sequence ID" value="KAG5275753.1"/>
    <property type="molecule type" value="Genomic_DNA"/>
</dbReference>
<dbReference type="Proteomes" id="UP000823561">
    <property type="component" value="Chromosome 9"/>
</dbReference>
<protein>
    <submittedName>
        <fullName evidence="1">Uncharacterized protein</fullName>
    </submittedName>
</protein>
<name>A0AAV6GKL5_9TELE</name>
<dbReference type="AlphaFoldDB" id="A0AAV6GKL5"/>